<accession>A0A4C1Y9T6</accession>
<reference evidence="2 3" key="1">
    <citation type="journal article" date="2019" name="Commun. Biol.">
        <title>The bagworm genome reveals a unique fibroin gene that provides high tensile strength.</title>
        <authorList>
            <person name="Kono N."/>
            <person name="Nakamura H."/>
            <person name="Ohtoshi R."/>
            <person name="Tomita M."/>
            <person name="Numata K."/>
            <person name="Arakawa K."/>
        </authorList>
    </citation>
    <scope>NUCLEOTIDE SEQUENCE [LARGE SCALE GENOMIC DNA]</scope>
</reference>
<keyword evidence="3" id="KW-1185">Reference proteome</keyword>
<comment type="caution">
    <text evidence="2">The sequence shown here is derived from an EMBL/GenBank/DDBJ whole genome shotgun (WGS) entry which is preliminary data.</text>
</comment>
<evidence type="ECO:0000313" key="3">
    <source>
        <dbReference type="Proteomes" id="UP000299102"/>
    </source>
</evidence>
<name>A0A4C1Y9T6_EUMVA</name>
<proteinExistence type="predicted"/>
<protein>
    <submittedName>
        <fullName evidence="2">Uncharacterized protein</fullName>
    </submittedName>
</protein>
<evidence type="ECO:0000256" key="1">
    <source>
        <dbReference type="SAM" id="MobiDB-lite"/>
    </source>
</evidence>
<evidence type="ECO:0000313" key="2">
    <source>
        <dbReference type="EMBL" id="GBP71389.1"/>
    </source>
</evidence>
<organism evidence="2 3">
    <name type="scientific">Eumeta variegata</name>
    <name type="common">Bagworm moth</name>
    <name type="synonym">Eumeta japonica</name>
    <dbReference type="NCBI Taxonomy" id="151549"/>
    <lineage>
        <taxon>Eukaryota</taxon>
        <taxon>Metazoa</taxon>
        <taxon>Ecdysozoa</taxon>
        <taxon>Arthropoda</taxon>
        <taxon>Hexapoda</taxon>
        <taxon>Insecta</taxon>
        <taxon>Pterygota</taxon>
        <taxon>Neoptera</taxon>
        <taxon>Endopterygota</taxon>
        <taxon>Lepidoptera</taxon>
        <taxon>Glossata</taxon>
        <taxon>Ditrysia</taxon>
        <taxon>Tineoidea</taxon>
        <taxon>Psychidae</taxon>
        <taxon>Oiketicinae</taxon>
        <taxon>Eumeta</taxon>
    </lineage>
</organism>
<feature type="compositionally biased region" description="Basic and acidic residues" evidence="1">
    <location>
        <begin position="23"/>
        <end position="36"/>
    </location>
</feature>
<gene>
    <name evidence="2" type="ORF">EVAR_20489_1</name>
</gene>
<dbReference type="EMBL" id="BGZK01001106">
    <property type="protein sequence ID" value="GBP71389.1"/>
    <property type="molecule type" value="Genomic_DNA"/>
</dbReference>
<sequence>MRVYLCDENKGGSNLRVMQNRNRKQDGEQNQDLKSEGIEIENVNKMKTKCGTKNGIKSVTGIEIKNNTENKLESEIEIGIESERYWHQQKDWDENRKRDDDRKK</sequence>
<feature type="compositionally biased region" description="Basic and acidic residues" evidence="1">
    <location>
        <begin position="1"/>
        <end position="10"/>
    </location>
</feature>
<feature type="region of interest" description="Disordered" evidence="1">
    <location>
        <begin position="1"/>
        <end position="36"/>
    </location>
</feature>
<dbReference type="Proteomes" id="UP000299102">
    <property type="component" value="Unassembled WGS sequence"/>
</dbReference>
<dbReference type="AlphaFoldDB" id="A0A4C1Y9T6"/>